<feature type="region of interest" description="Disordered" evidence="1">
    <location>
        <begin position="370"/>
        <end position="389"/>
    </location>
</feature>
<evidence type="ECO:0000313" key="3">
    <source>
        <dbReference type="Proteomes" id="UP001189429"/>
    </source>
</evidence>
<accession>A0ABN9WXG6</accession>
<evidence type="ECO:0000256" key="1">
    <source>
        <dbReference type="SAM" id="MobiDB-lite"/>
    </source>
</evidence>
<dbReference type="InterPro" id="IPR006553">
    <property type="entry name" value="Leu-rich_rpt_Cys-con_subtyp"/>
</dbReference>
<feature type="region of interest" description="Disordered" evidence="1">
    <location>
        <begin position="783"/>
        <end position="806"/>
    </location>
</feature>
<dbReference type="SMART" id="SM00367">
    <property type="entry name" value="LRR_CC"/>
    <property type="match status" value="5"/>
</dbReference>
<protein>
    <submittedName>
        <fullName evidence="2">Uncharacterized protein</fullName>
    </submittedName>
</protein>
<dbReference type="PANTHER" id="PTHR13318">
    <property type="entry name" value="PARTNER OF PAIRED, ISOFORM B-RELATED"/>
    <property type="match status" value="1"/>
</dbReference>
<dbReference type="Proteomes" id="UP001189429">
    <property type="component" value="Unassembled WGS sequence"/>
</dbReference>
<feature type="compositionally biased region" description="Basic residues" evidence="1">
    <location>
        <begin position="786"/>
        <end position="795"/>
    </location>
</feature>
<dbReference type="InterPro" id="IPR032675">
    <property type="entry name" value="LRR_dom_sf"/>
</dbReference>
<feature type="region of interest" description="Disordered" evidence="1">
    <location>
        <begin position="677"/>
        <end position="699"/>
    </location>
</feature>
<dbReference type="SUPFAM" id="SSF52047">
    <property type="entry name" value="RNI-like"/>
    <property type="match status" value="1"/>
</dbReference>
<sequence>MNQPPSLLLLCAQKLAASLIKYGPKRVRFARLSKLPGRALEALLDILVARNALNDNVLPHVLTRQTQRLGLEGASQLRRCVLNTVGRSCPQLQVLDVRSCHQVDNRIVREVLQYCERLEALRLDGCLKISDSAFAPALWKPPLAGLLGLRELSVGKCGQITAEGLMGYVIKGAPCLRALGVAYCKICITDEVAAELLWSFGMEVLDVSFCTQVTDASFQVQQPSALRELRVASTLISDVAIEGITRRAAQLEVVDAGWVMKLTDSSVVALAESCAKLRSLCVCNTQITDEAFRAIARCCHLERLDASWCLRATPAALDHLATAEARPPLRELVLDHLGALELGLSGFSADCLGLLPPAASPLLPPPAAAASPQLLRSRSSPAGPRALPAKSACASTSPWFRFAVEPPSLALPPPAQRLAGGGLTALPAGAASGSGLSSTAAAAAAALGGPDSGSTEVLLPPAWPAASMERGLPPAAPPASLKVLVGAYAGSMRHLMLDGMREIAHGAALEAIASMCPDLCQLALALPKAREAALAAAAPGGHDDDDVLLDRGLRAIGANCCHLSLLRLDCSMRPHKRVAAALALPSFPQLQDLTLVCSARDAGLTDSELEAMLSGRTSLQALALRNCEGLSEGLFPRWCNRRERDDYAAEAEEELDQAILSAGFGFGFGAAAGPLSPALLPAPEPEPPRARRRRQQPRCPAAQALRGVTAFSLGGADGLTDRAADALAELLHDAQTVELRGCPLLTEDTVRSFRKGCPCPPPTIRSMAVVTRDRTLSWTAATGAEKKHHHRRSHMHFSASSGTESN</sequence>
<organism evidence="2 3">
    <name type="scientific">Prorocentrum cordatum</name>
    <dbReference type="NCBI Taxonomy" id="2364126"/>
    <lineage>
        <taxon>Eukaryota</taxon>
        <taxon>Sar</taxon>
        <taxon>Alveolata</taxon>
        <taxon>Dinophyceae</taxon>
        <taxon>Prorocentrales</taxon>
        <taxon>Prorocentraceae</taxon>
        <taxon>Prorocentrum</taxon>
    </lineage>
</organism>
<dbReference type="Gene3D" id="3.80.10.10">
    <property type="entry name" value="Ribonuclease Inhibitor"/>
    <property type="match status" value="3"/>
</dbReference>
<feature type="compositionally biased region" description="Low complexity" evidence="1">
    <location>
        <begin position="370"/>
        <end position="382"/>
    </location>
</feature>
<comment type="caution">
    <text evidence="2">The sequence shown here is derived from an EMBL/GenBank/DDBJ whole genome shotgun (WGS) entry which is preliminary data.</text>
</comment>
<dbReference type="EMBL" id="CAUYUJ010019334">
    <property type="protein sequence ID" value="CAK0890309.1"/>
    <property type="molecule type" value="Genomic_DNA"/>
</dbReference>
<name>A0ABN9WXG6_9DINO</name>
<keyword evidence="3" id="KW-1185">Reference proteome</keyword>
<gene>
    <name evidence="2" type="ORF">PCOR1329_LOCUS70585</name>
</gene>
<evidence type="ECO:0000313" key="2">
    <source>
        <dbReference type="EMBL" id="CAK0890309.1"/>
    </source>
</evidence>
<reference evidence="2" key="1">
    <citation type="submission" date="2023-10" db="EMBL/GenBank/DDBJ databases">
        <authorList>
            <person name="Chen Y."/>
            <person name="Shah S."/>
            <person name="Dougan E. K."/>
            <person name="Thang M."/>
            <person name="Chan C."/>
        </authorList>
    </citation>
    <scope>NUCLEOTIDE SEQUENCE [LARGE SCALE GENOMIC DNA]</scope>
</reference>
<proteinExistence type="predicted"/>